<evidence type="ECO:0000313" key="3">
    <source>
        <dbReference type="Proteomes" id="UP001432202"/>
    </source>
</evidence>
<dbReference type="GeneID" id="89336085"/>
<evidence type="ECO:0000256" key="1">
    <source>
        <dbReference type="SAM" id="Phobius"/>
    </source>
</evidence>
<accession>A0AAX4L460</accession>
<sequence>MSSKDLFLLQIKPLIENDLRDVIEKTFSSMKTQRYKTILYFKLLIIMIVYTTSYRELIGLANAIIQHFLGVEKIPSKSAIHWFTKQNLEKANKLLIHIKLNDRLEENQLPTHNLIAKEKFRENVDIIDSFIMELPHGVKSKETQVEKLVLDLKEIVPERDVFETLMSLDEERRSKLLSRFKGSLSSRRFEGDWGKKRGYSWFGGKVFVVVSSRSLMVFVTRASVPDSGVPFSPGSLTLANRGFCNRGLLCRVSGGFGVLRGGVEFFGVYFFEHFRAVRLGFWGFLLI</sequence>
<dbReference type="AlphaFoldDB" id="A0AAX4L460"/>
<dbReference type="EMBL" id="CP146016">
    <property type="protein sequence ID" value="WWQ61420.1"/>
    <property type="molecule type" value="Genomic_DNA"/>
</dbReference>
<dbReference type="RefSeq" id="WP_338603719.1">
    <property type="nucleotide sequence ID" value="NZ_CP146016.1"/>
</dbReference>
<dbReference type="Proteomes" id="UP001432202">
    <property type="component" value="Chromosome"/>
</dbReference>
<name>A0AAX4L460_9CREN</name>
<keyword evidence="3" id="KW-1185">Reference proteome</keyword>
<feature type="transmembrane region" description="Helical" evidence="1">
    <location>
        <begin position="37"/>
        <end position="54"/>
    </location>
</feature>
<evidence type="ECO:0000313" key="2">
    <source>
        <dbReference type="EMBL" id="WWQ61420.1"/>
    </source>
</evidence>
<keyword evidence="1" id="KW-0472">Membrane</keyword>
<organism evidence="2 3">
    <name type="scientific">Sulfolobus tengchongensis</name>
    <dbReference type="NCBI Taxonomy" id="207809"/>
    <lineage>
        <taxon>Archaea</taxon>
        <taxon>Thermoproteota</taxon>
        <taxon>Thermoprotei</taxon>
        <taxon>Sulfolobales</taxon>
        <taxon>Sulfolobaceae</taxon>
        <taxon>Sulfolobus</taxon>
    </lineage>
</organism>
<proteinExistence type="predicted"/>
<protein>
    <submittedName>
        <fullName evidence="2">IS5/IS1182 family transposase</fullName>
    </submittedName>
</protein>
<gene>
    <name evidence="2" type="ORF">V6M85_04915</name>
</gene>
<reference evidence="2 3" key="1">
    <citation type="submission" date="2024-02" db="EMBL/GenBank/DDBJ databases">
        <title>STSV induces naive adaptation in Sulfolobus.</title>
        <authorList>
            <person name="Xiang X."/>
            <person name="Song M."/>
        </authorList>
    </citation>
    <scope>NUCLEOTIDE SEQUENCE [LARGE SCALE GENOMIC DNA]</scope>
    <source>
        <strain evidence="2 3">RT2</strain>
    </source>
</reference>
<keyword evidence="1" id="KW-0812">Transmembrane</keyword>
<keyword evidence="1" id="KW-1133">Transmembrane helix</keyword>